<reference evidence="2 3" key="1">
    <citation type="submission" date="2022-06" db="EMBL/GenBank/DDBJ databases">
        <title>Mesorhizobium sp. strain RP14 Genome sequencing and assembly.</title>
        <authorList>
            <person name="Kim I."/>
        </authorList>
    </citation>
    <scope>NUCLEOTIDE SEQUENCE [LARGE SCALE GENOMIC DNA]</scope>
    <source>
        <strain evidence="3">RP14(2022)</strain>
    </source>
</reference>
<sequence>MLLVEVYLAPSPLEGIGVFAKKPIPAGTRTWTFHPDYDRLVPVDLYESETGPVKATLDRYAYPSRKHPGFILFEADDARYMNHADDPNCDVRDEDDHYAIRDIAAGEELTCDYNAFFPEGFEFLGER</sequence>
<evidence type="ECO:0000259" key="1">
    <source>
        <dbReference type="PROSITE" id="PS50280"/>
    </source>
</evidence>
<dbReference type="Pfam" id="PF00856">
    <property type="entry name" value="SET"/>
    <property type="match status" value="1"/>
</dbReference>
<dbReference type="PROSITE" id="PS50280">
    <property type="entry name" value="SET"/>
    <property type="match status" value="1"/>
</dbReference>
<evidence type="ECO:0000313" key="3">
    <source>
        <dbReference type="Proteomes" id="UP001205906"/>
    </source>
</evidence>
<feature type="domain" description="SET" evidence="1">
    <location>
        <begin position="4"/>
        <end position="114"/>
    </location>
</feature>
<dbReference type="SMART" id="SM00317">
    <property type="entry name" value="SET"/>
    <property type="match status" value="1"/>
</dbReference>
<accession>A0ABT1C1A6</accession>
<dbReference type="Gene3D" id="2.170.270.10">
    <property type="entry name" value="SET domain"/>
    <property type="match status" value="1"/>
</dbReference>
<gene>
    <name evidence="2" type="ORF">NGM99_02255</name>
</gene>
<dbReference type="InterPro" id="IPR001214">
    <property type="entry name" value="SET_dom"/>
</dbReference>
<dbReference type="RefSeq" id="WP_252815507.1">
    <property type="nucleotide sequence ID" value="NZ_JAMXQS010000001.1"/>
</dbReference>
<dbReference type="EMBL" id="JAMXQS010000001">
    <property type="protein sequence ID" value="MCO6048612.1"/>
    <property type="molecule type" value="Genomic_DNA"/>
</dbReference>
<organism evidence="2 3">
    <name type="scientific">Mesorhizobium liriopis</name>
    <dbReference type="NCBI Taxonomy" id="2953882"/>
    <lineage>
        <taxon>Bacteria</taxon>
        <taxon>Pseudomonadati</taxon>
        <taxon>Pseudomonadota</taxon>
        <taxon>Alphaproteobacteria</taxon>
        <taxon>Hyphomicrobiales</taxon>
        <taxon>Phyllobacteriaceae</taxon>
        <taxon>Mesorhizobium</taxon>
    </lineage>
</organism>
<dbReference type="InterPro" id="IPR046341">
    <property type="entry name" value="SET_dom_sf"/>
</dbReference>
<proteinExistence type="predicted"/>
<dbReference type="CDD" id="cd08161">
    <property type="entry name" value="SET"/>
    <property type="match status" value="1"/>
</dbReference>
<name>A0ABT1C1A6_9HYPH</name>
<comment type="caution">
    <text evidence="2">The sequence shown here is derived from an EMBL/GenBank/DDBJ whole genome shotgun (WGS) entry which is preliminary data.</text>
</comment>
<evidence type="ECO:0000313" key="2">
    <source>
        <dbReference type="EMBL" id="MCO6048612.1"/>
    </source>
</evidence>
<protein>
    <submittedName>
        <fullName evidence="2">SET domain-containing protein-lysine N-methyltransferase</fullName>
    </submittedName>
</protein>
<keyword evidence="3" id="KW-1185">Reference proteome</keyword>
<dbReference type="SUPFAM" id="SSF82199">
    <property type="entry name" value="SET domain"/>
    <property type="match status" value="1"/>
</dbReference>
<dbReference type="Proteomes" id="UP001205906">
    <property type="component" value="Unassembled WGS sequence"/>
</dbReference>